<evidence type="ECO:0000256" key="1">
    <source>
        <dbReference type="SAM" id="MobiDB-lite"/>
    </source>
</evidence>
<sequence>MGNNSCCVNRQPQQKNTVEKPTNSESTRSLKKARKPKKLPEDFTKYLSEANFSATVKPKRKALVTPKSKTLKTSKSKQSLHGRKRAKKSKKFQTMSFISGKQTEKSNKNASGKTLLTDNIAAEIQKMYAEKRARRVSCVQGIEYKPTAYCDTPITKAETIAEYRERISGLNFDNFSKYNKRKSGLRFTFARK</sequence>
<gene>
    <name evidence="2" type="ORF">ECRASSUSDP1_LOCUS6644</name>
</gene>
<protein>
    <submittedName>
        <fullName evidence="2">Uncharacterized protein</fullName>
    </submittedName>
</protein>
<dbReference type="Proteomes" id="UP001295684">
    <property type="component" value="Unassembled WGS sequence"/>
</dbReference>
<proteinExistence type="predicted"/>
<name>A0AAD1X6U9_EUPCR</name>
<keyword evidence="3" id="KW-1185">Reference proteome</keyword>
<accession>A0AAD1X6U9</accession>
<dbReference type="AlphaFoldDB" id="A0AAD1X6U9"/>
<evidence type="ECO:0000313" key="2">
    <source>
        <dbReference type="EMBL" id="CAI2365294.1"/>
    </source>
</evidence>
<evidence type="ECO:0000313" key="3">
    <source>
        <dbReference type="Proteomes" id="UP001295684"/>
    </source>
</evidence>
<feature type="region of interest" description="Disordered" evidence="1">
    <location>
        <begin position="1"/>
        <end position="41"/>
    </location>
</feature>
<feature type="region of interest" description="Disordered" evidence="1">
    <location>
        <begin position="58"/>
        <end position="92"/>
    </location>
</feature>
<feature type="compositionally biased region" description="Basic residues" evidence="1">
    <location>
        <begin position="69"/>
        <end position="91"/>
    </location>
</feature>
<dbReference type="EMBL" id="CAMPGE010006450">
    <property type="protein sequence ID" value="CAI2365294.1"/>
    <property type="molecule type" value="Genomic_DNA"/>
</dbReference>
<comment type="caution">
    <text evidence="2">The sequence shown here is derived from an EMBL/GenBank/DDBJ whole genome shotgun (WGS) entry which is preliminary data.</text>
</comment>
<feature type="compositionally biased region" description="Polar residues" evidence="1">
    <location>
        <begin position="1"/>
        <end position="27"/>
    </location>
</feature>
<reference evidence="2" key="1">
    <citation type="submission" date="2023-07" db="EMBL/GenBank/DDBJ databases">
        <authorList>
            <consortium name="AG Swart"/>
            <person name="Singh M."/>
            <person name="Singh A."/>
            <person name="Seah K."/>
            <person name="Emmerich C."/>
        </authorList>
    </citation>
    <scope>NUCLEOTIDE SEQUENCE</scope>
    <source>
        <strain evidence="2">DP1</strain>
    </source>
</reference>
<organism evidence="2 3">
    <name type="scientific">Euplotes crassus</name>
    <dbReference type="NCBI Taxonomy" id="5936"/>
    <lineage>
        <taxon>Eukaryota</taxon>
        <taxon>Sar</taxon>
        <taxon>Alveolata</taxon>
        <taxon>Ciliophora</taxon>
        <taxon>Intramacronucleata</taxon>
        <taxon>Spirotrichea</taxon>
        <taxon>Hypotrichia</taxon>
        <taxon>Euplotida</taxon>
        <taxon>Euplotidae</taxon>
        <taxon>Moneuplotes</taxon>
    </lineage>
</organism>